<protein>
    <submittedName>
        <fullName evidence="1">Uncharacterized protein</fullName>
    </submittedName>
</protein>
<dbReference type="AlphaFoldDB" id="A0A9X9Q5G1"/>
<evidence type="ECO:0000313" key="2">
    <source>
        <dbReference type="Proteomes" id="UP000269945"/>
    </source>
</evidence>
<name>A0A9X9Q5G1_GULGU</name>
<sequence>MCQGLQRPIQISGSIPSRRKSSPTFSHVAMLPNLVLAKPNSPHHPWGLFIYVLIQ</sequence>
<dbReference type="Proteomes" id="UP000269945">
    <property type="component" value="Unassembled WGS sequence"/>
</dbReference>
<keyword evidence="2" id="KW-1185">Reference proteome</keyword>
<dbReference type="EMBL" id="CYRY02038437">
    <property type="protein sequence ID" value="VCX30556.1"/>
    <property type="molecule type" value="Genomic_DNA"/>
</dbReference>
<organism evidence="1 2">
    <name type="scientific">Gulo gulo</name>
    <name type="common">Wolverine</name>
    <name type="synonym">Gluton</name>
    <dbReference type="NCBI Taxonomy" id="48420"/>
    <lineage>
        <taxon>Eukaryota</taxon>
        <taxon>Metazoa</taxon>
        <taxon>Chordata</taxon>
        <taxon>Craniata</taxon>
        <taxon>Vertebrata</taxon>
        <taxon>Euteleostomi</taxon>
        <taxon>Mammalia</taxon>
        <taxon>Eutheria</taxon>
        <taxon>Laurasiatheria</taxon>
        <taxon>Carnivora</taxon>
        <taxon>Caniformia</taxon>
        <taxon>Musteloidea</taxon>
        <taxon>Mustelidae</taxon>
        <taxon>Guloninae</taxon>
        <taxon>Gulo</taxon>
    </lineage>
</organism>
<evidence type="ECO:0000313" key="1">
    <source>
        <dbReference type="EMBL" id="VCX30556.1"/>
    </source>
</evidence>
<accession>A0A9X9Q5G1</accession>
<comment type="caution">
    <text evidence="1">The sequence shown here is derived from an EMBL/GenBank/DDBJ whole genome shotgun (WGS) entry which is preliminary data.</text>
</comment>
<reference evidence="1 2" key="1">
    <citation type="submission" date="2018-10" db="EMBL/GenBank/DDBJ databases">
        <authorList>
            <person name="Ekblom R."/>
            <person name="Jareborg N."/>
        </authorList>
    </citation>
    <scope>NUCLEOTIDE SEQUENCE [LARGE SCALE GENOMIC DNA]</scope>
    <source>
        <tissue evidence="1">Muscle</tissue>
    </source>
</reference>
<proteinExistence type="predicted"/>
<gene>
    <name evidence="1" type="ORF">BN2614_LOCUS3</name>
</gene>